<gene>
    <name evidence="1" type="ORF">HanXRQr2_Chr03g0102521</name>
</gene>
<protein>
    <submittedName>
        <fullName evidence="1">Uncharacterized protein</fullName>
    </submittedName>
</protein>
<evidence type="ECO:0000313" key="2">
    <source>
        <dbReference type="Proteomes" id="UP000215914"/>
    </source>
</evidence>
<evidence type="ECO:0000313" key="1">
    <source>
        <dbReference type="EMBL" id="KAF5813762.1"/>
    </source>
</evidence>
<dbReference type="AlphaFoldDB" id="A0A9K3JFM7"/>
<dbReference type="Gramene" id="mRNA:HanXRQr2_Chr03g0102521">
    <property type="protein sequence ID" value="CDS:HanXRQr2_Chr03g0102521.1"/>
    <property type="gene ID" value="HanXRQr2_Chr03g0102521"/>
</dbReference>
<reference evidence="1" key="2">
    <citation type="submission" date="2020-06" db="EMBL/GenBank/DDBJ databases">
        <title>Helianthus annuus Genome sequencing and assembly Release 2.</title>
        <authorList>
            <person name="Gouzy J."/>
            <person name="Langlade N."/>
            <person name="Munos S."/>
        </authorList>
    </citation>
    <scope>NUCLEOTIDE SEQUENCE</scope>
    <source>
        <tissue evidence="1">Leaves</tissue>
    </source>
</reference>
<accession>A0A9K3JFM7</accession>
<name>A0A9K3JFM7_HELAN</name>
<reference evidence="1" key="1">
    <citation type="journal article" date="2017" name="Nature">
        <title>The sunflower genome provides insights into oil metabolism, flowering and Asterid evolution.</title>
        <authorList>
            <person name="Badouin H."/>
            <person name="Gouzy J."/>
            <person name="Grassa C.J."/>
            <person name="Murat F."/>
            <person name="Staton S.E."/>
            <person name="Cottret L."/>
            <person name="Lelandais-Briere C."/>
            <person name="Owens G.L."/>
            <person name="Carrere S."/>
            <person name="Mayjonade B."/>
            <person name="Legrand L."/>
            <person name="Gill N."/>
            <person name="Kane N.C."/>
            <person name="Bowers J.E."/>
            <person name="Hubner S."/>
            <person name="Bellec A."/>
            <person name="Berard A."/>
            <person name="Berges H."/>
            <person name="Blanchet N."/>
            <person name="Boniface M.C."/>
            <person name="Brunel D."/>
            <person name="Catrice O."/>
            <person name="Chaidir N."/>
            <person name="Claudel C."/>
            <person name="Donnadieu C."/>
            <person name="Faraut T."/>
            <person name="Fievet G."/>
            <person name="Helmstetter N."/>
            <person name="King M."/>
            <person name="Knapp S.J."/>
            <person name="Lai Z."/>
            <person name="Le Paslier M.C."/>
            <person name="Lippi Y."/>
            <person name="Lorenzon L."/>
            <person name="Mandel J.R."/>
            <person name="Marage G."/>
            <person name="Marchand G."/>
            <person name="Marquand E."/>
            <person name="Bret-Mestries E."/>
            <person name="Morien E."/>
            <person name="Nambeesan S."/>
            <person name="Nguyen T."/>
            <person name="Pegot-Espagnet P."/>
            <person name="Pouilly N."/>
            <person name="Raftis F."/>
            <person name="Sallet E."/>
            <person name="Schiex T."/>
            <person name="Thomas J."/>
            <person name="Vandecasteele C."/>
            <person name="Vares D."/>
            <person name="Vear F."/>
            <person name="Vautrin S."/>
            <person name="Crespi M."/>
            <person name="Mangin B."/>
            <person name="Burke J.M."/>
            <person name="Salse J."/>
            <person name="Munos S."/>
            <person name="Vincourt P."/>
            <person name="Rieseberg L.H."/>
            <person name="Langlade N.B."/>
        </authorList>
    </citation>
    <scope>NUCLEOTIDE SEQUENCE</scope>
    <source>
        <tissue evidence="1">Leaves</tissue>
    </source>
</reference>
<comment type="caution">
    <text evidence="1">The sequence shown here is derived from an EMBL/GenBank/DDBJ whole genome shotgun (WGS) entry which is preliminary data.</text>
</comment>
<organism evidence="1 2">
    <name type="scientific">Helianthus annuus</name>
    <name type="common">Common sunflower</name>
    <dbReference type="NCBI Taxonomy" id="4232"/>
    <lineage>
        <taxon>Eukaryota</taxon>
        <taxon>Viridiplantae</taxon>
        <taxon>Streptophyta</taxon>
        <taxon>Embryophyta</taxon>
        <taxon>Tracheophyta</taxon>
        <taxon>Spermatophyta</taxon>
        <taxon>Magnoliopsida</taxon>
        <taxon>eudicotyledons</taxon>
        <taxon>Gunneridae</taxon>
        <taxon>Pentapetalae</taxon>
        <taxon>asterids</taxon>
        <taxon>campanulids</taxon>
        <taxon>Asterales</taxon>
        <taxon>Asteraceae</taxon>
        <taxon>Asteroideae</taxon>
        <taxon>Heliantheae alliance</taxon>
        <taxon>Heliantheae</taxon>
        <taxon>Helianthus</taxon>
    </lineage>
</organism>
<dbReference type="Proteomes" id="UP000215914">
    <property type="component" value="Unassembled WGS sequence"/>
</dbReference>
<dbReference type="EMBL" id="MNCJ02000318">
    <property type="protein sequence ID" value="KAF5813762.1"/>
    <property type="molecule type" value="Genomic_DNA"/>
</dbReference>
<keyword evidence="2" id="KW-1185">Reference proteome</keyword>
<proteinExistence type="predicted"/>
<sequence length="77" mass="8549">MTLIRVEYRCSCCYEGIGETLELVGCMMMKTVGVCAGGDFGDGGGLCRRRRRRRWWFVADETAEVCAGASQISLTRC</sequence>